<dbReference type="InterPro" id="IPR027417">
    <property type="entry name" value="P-loop_NTPase"/>
</dbReference>
<organism evidence="1 2">
    <name type="scientific">Pelobium manganitolerans</name>
    <dbReference type="NCBI Taxonomy" id="1842495"/>
    <lineage>
        <taxon>Bacteria</taxon>
        <taxon>Pseudomonadati</taxon>
        <taxon>Bacteroidota</taxon>
        <taxon>Sphingobacteriia</taxon>
        <taxon>Sphingobacteriales</taxon>
        <taxon>Sphingobacteriaceae</taxon>
        <taxon>Pelobium</taxon>
    </lineage>
</organism>
<dbReference type="OrthoDB" id="997844at2"/>
<evidence type="ECO:0008006" key="3">
    <source>
        <dbReference type="Google" id="ProtNLM"/>
    </source>
</evidence>
<proteinExistence type="predicted"/>
<dbReference type="Proteomes" id="UP000283433">
    <property type="component" value="Unassembled WGS sequence"/>
</dbReference>
<accession>A0A419S8Q2</accession>
<dbReference type="SUPFAM" id="SSF52540">
    <property type="entry name" value="P-loop containing nucleoside triphosphate hydrolases"/>
    <property type="match status" value="1"/>
</dbReference>
<protein>
    <recommendedName>
        <fullName evidence="3">ATPase AAA-type core domain-containing protein</fullName>
    </recommendedName>
</protein>
<evidence type="ECO:0000313" key="1">
    <source>
        <dbReference type="EMBL" id="RKD17881.1"/>
    </source>
</evidence>
<dbReference type="EMBL" id="MBTA01000007">
    <property type="protein sequence ID" value="RKD17881.1"/>
    <property type="molecule type" value="Genomic_DNA"/>
</dbReference>
<reference evidence="1 2" key="1">
    <citation type="submission" date="2016-07" db="EMBL/GenBank/DDBJ databases">
        <title>Genome of Pelobium manganitolerans.</title>
        <authorList>
            <person name="Wu S."/>
            <person name="Wang G."/>
        </authorList>
    </citation>
    <scope>NUCLEOTIDE SEQUENCE [LARGE SCALE GENOMIC DNA]</scope>
    <source>
        <strain evidence="1 2">YS-25</strain>
    </source>
</reference>
<dbReference type="RefSeq" id="WP_120181103.1">
    <property type="nucleotide sequence ID" value="NZ_MBTA01000007.1"/>
</dbReference>
<gene>
    <name evidence="1" type="ORF">BCY91_16535</name>
</gene>
<dbReference type="AlphaFoldDB" id="A0A419S8Q2"/>
<dbReference type="Gene3D" id="3.40.50.300">
    <property type="entry name" value="P-loop containing nucleotide triphosphate hydrolases"/>
    <property type="match status" value="1"/>
</dbReference>
<name>A0A419S8Q2_9SPHI</name>
<keyword evidence="2" id="KW-1185">Reference proteome</keyword>
<sequence>MSNKENFKIIAINVGKMLPTKDTRKNSLLTLDASKNLKNNQIYQFRNEYQFRKNDFSEVEYIPKTDVNLYELKTSINNIPININAVVGGNGSGKSTLIELIYWANYNIGSILNLLEDENRRKRKPFKFLDFELLYSVDLNTLINVVFKEGNVYQQTYKRNNNKFVANVSKQEIKSIDDLKQFFYTIVVNYSHFALNSLEIGDWINPLFHKNDGYQTPIVLNPMRTDGIIDINKEKYLLTRRLLANLLEPITEGQEENSLRNIANNKIASALELSYNPNPNATLEEPIDSTVREKLIEAFQQHFEFQITEQQLNNDLFVNVTLSYIHKKLIKMAFSDYKIFKRYREPKERNIKNINAYIRRIKESDSHAVFKVKGAILYLKYYQTLLPNLDLKKPFSLEIDGLSKTIQEIQKKESFMVNTFMMSPPSFFYINIVPKDGSSFGSLSSGEKQKIHSISSIVYHLINLNSVEQLKEEKAEESEKIIHYNYINIILDEIELYYHPEWQRTYIADLLDYIGKINPENLKHIKGLNITFLTHSPYILSDIPNAFVLKLIKGEPYIEGNETFGANVHDLLANDFFMQKGFMGEWAKSQIKLVIESLTLKINNKKIESLNGLLNEETEKNKIAIIKGEIKSIEIENSRHKEIDQSQCSSIISIVGEPVLYNSLMELYSQAFPNDETNFIQSQIDKLTKLLNK</sequence>
<comment type="caution">
    <text evidence="1">The sequence shown here is derived from an EMBL/GenBank/DDBJ whole genome shotgun (WGS) entry which is preliminary data.</text>
</comment>
<evidence type="ECO:0000313" key="2">
    <source>
        <dbReference type="Proteomes" id="UP000283433"/>
    </source>
</evidence>